<dbReference type="Proteomes" id="UP000077852">
    <property type="component" value="Unassembled WGS sequence"/>
</dbReference>
<dbReference type="GO" id="GO:0016787">
    <property type="term" value="F:hydrolase activity"/>
    <property type="evidence" value="ECO:0007669"/>
    <property type="project" value="InterPro"/>
</dbReference>
<dbReference type="InterPro" id="IPR029052">
    <property type="entry name" value="Metallo-depent_PP-like"/>
</dbReference>
<dbReference type="RefSeq" id="WP_081268138.1">
    <property type="nucleotide sequence ID" value="NZ_LVHG01000044.1"/>
</dbReference>
<dbReference type="Pfam" id="PF00149">
    <property type="entry name" value="Metallophos"/>
    <property type="match status" value="1"/>
</dbReference>
<name>A0AA91DNJ6_VARPD</name>
<dbReference type="PANTHER" id="PTHR37844">
    <property type="entry name" value="SER/THR PROTEIN PHOSPHATASE SUPERFAMILY (AFU_ORTHOLOGUE AFUA_1G14840)"/>
    <property type="match status" value="1"/>
</dbReference>
<protein>
    <submittedName>
        <fullName evidence="2">Metallophosphoesterase</fullName>
    </submittedName>
</protein>
<gene>
    <name evidence="2" type="ORF">A3K87_16045</name>
</gene>
<comment type="caution">
    <text evidence="2">The sequence shown here is derived from an EMBL/GenBank/DDBJ whole genome shotgun (WGS) entry which is preliminary data.</text>
</comment>
<dbReference type="EMBL" id="LVHG01000044">
    <property type="protein sequence ID" value="OAK63602.1"/>
    <property type="molecule type" value="Genomic_DNA"/>
</dbReference>
<evidence type="ECO:0000259" key="1">
    <source>
        <dbReference type="Pfam" id="PF00149"/>
    </source>
</evidence>
<dbReference type="InterPro" id="IPR004843">
    <property type="entry name" value="Calcineurin-like_PHP"/>
</dbReference>
<dbReference type="PANTHER" id="PTHR37844:SF2">
    <property type="entry name" value="SER_THR PROTEIN PHOSPHATASE SUPERFAMILY (AFU_ORTHOLOGUE AFUA_1G14840)"/>
    <property type="match status" value="1"/>
</dbReference>
<evidence type="ECO:0000313" key="2">
    <source>
        <dbReference type="EMBL" id="OAK63602.1"/>
    </source>
</evidence>
<sequence length="286" mass="32264">MKVLVLSDLHLEFAPFEPTPDLEFDVVILAGDIHSPAKRAVHWAADRFRGKPVVYLLGNHEYYDGRLDTTLAEARREAEGTNVHLLDGDEVVIDGVRFLGATLWTDFELAIETPEGPVSDVGRAMKMATNLLNDYALIRTVDESAEPDTWRYKQGRKLQAADTRQIHQAQRAWLQERLSEPFAGPTVVVTHHAPHRGSLAKRYADDWASGAFVTELPDAFFDVPVLWVHGHTHQQFDYRVRSCRVLCNPRGYVNWSGRIENKAFDPGLTIDVKPSAIKTARRVTQS</sequence>
<evidence type="ECO:0000313" key="3">
    <source>
        <dbReference type="Proteomes" id="UP000077852"/>
    </source>
</evidence>
<proteinExistence type="predicted"/>
<organism evidence="2 3">
    <name type="scientific">Variovorax paradoxus</name>
    <dbReference type="NCBI Taxonomy" id="34073"/>
    <lineage>
        <taxon>Bacteria</taxon>
        <taxon>Pseudomonadati</taxon>
        <taxon>Pseudomonadota</taxon>
        <taxon>Betaproteobacteria</taxon>
        <taxon>Burkholderiales</taxon>
        <taxon>Comamonadaceae</taxon>
        <taxon>Variovorax</taxon>
    </lineage>
</organism>
<dbReference type="AlphaFoldDB" id="A0AA91DNJ6"/>
<dbReference type="SUPFAM" id="SSF56300">
    <property type="entry name" value="Metallo-dependent phosphatases"/>
    <property type="match status" value="1"/>
</dbReference>
<accession>A0AA91DNJ6</accession>
<reference evidence="2 3" key="1">
    <citation type="submission" date="2016-03" db="EMBL/GenBank/DDBJ databases">
        <title>Genome sequence of Variovorax paradoxus KB5.</title>
        <authorList>
            <person name="Jeong H."/>
            <person name="Hong C.E."/>
            <person name="Jo S.H."/>
            <person name="Park J.M."/>
        </authorList>
    </citation>
    <scope>NUCLEOTIDE SEQUENCE [LARGE SCALE GENOMIC DNA]</scope>
    <source>
        <strain evidence="2 3">KB5</strain>
    </source>
</reference>
<feature type="domain" description="Calcineurin-like phosphoesterase" evidence="1">
    <location>
        <begin position="1"/>
        <end position="234"/>
    </location>
</feature>
<dbReference type="Gene3D" id="3.60.21.10">
    <property type="match status" value="1"/>
</dbReference>